<name>A0A3B1DVN4_9GAMM</name>
<keyword evidence="4 8" id="KW-0819">tRNA processing</keyword>
<dbReference type="EC" id="6.3.4.19" evidence="8"/>
<dbReference type="PANTHER" id="PTHR43033">
    <property type="entry name" value="TRNA(ILE)-LYSIDINE SYNTHASE-RELATED"/>
    <property type="match status" value="1"/>
</dbReference>
<dbReference type="EMBL" id="LR025085">
    <property type="protein sequence ID" value="VAX76323.1"/>
    <property type="molecule type" value="Genomic_DNA"/>
</dbReference>
<keyword evidence="6 8" id="KW-0067">ATP-binding</keyword>
<evidence type="ECO:0000256" key="8">
    <source>
        <dbReference type="HAMAP-Rule" id="MF_01161"/>
    </source>
</evidence>
<evidence type="ECO:0000256" key="4">
    <source>
        <dbReference type="ARBA" id="ARBA00022694"/>
    </source>
</evidence>
<feature type="domain" description="Lysidine-tRNA(Ile) synthetase C-terminal" evidence="9">
    <location>
        <begin position="366"/>
        <end position="437"/>
    </location>
</feature>
<dbReference type="PANTHER" id="PTHR43033:SF1">
    <property type="entry name" value="TRNA(ILE)-LYSIDINE SYNTHASE-RELATED"/>
    <property type="match status" value="1"/>
</dbReference>
<dbReference type="Pfam" id="PF11734">
    <property type="entry name" value="TilS_C"/>
    <property type="match status" value="1"/>
</dbReference>
<dbReference type="InterPro" id="IPR014729">
    <property type="entry name" value="Rossmann-like_a/b/a_fold"/>
</dbReference>
<dbReference type="Proteomes" id="UP000271849">
    <property type="component" value="Chromosome"/>
</dbReference>
<evidence type="ECO:0000256" key="6">
    <source>
        <dbReference type="ARBA" id="ARBA00022840"/>
    </source>
</evidence>
<dbReference type="SMART" id="SM00977">
    <property type="entry name" value="TilS_C"/>
    <property type="match status" value="1"/>
</dbReference>
<dbReference type="SUPFAM" id="SSF56037">
    <property type="entry name" value="PheT/TilS domain"/>
    <property type="match status" value="1"/>
</dbReference>
<comment type="subcellular location">
    <subcellularLocation>
        <location evidence="1 8">Cytoplasm</location>
    </subcellularLocation>
</comment>
<evidence type="ECO:0000313" key="11">
    <source>
        <dbReference type="Proteomes" id="UP000271849"/>
    </source>
</evidence>
<organism evidence="10 11">
    <name type="scientific">Buchnera aphidicola</name>
    <name type="common">Cinara strobi</name>
    <dbReference type="NCBI Taxonomy" id="1921549"/>
    <lineage>
        <taxon>Bacteria</taxon>
        <taxon>Pseudomonadati</taxon>
        <taxon>Pseudomonadota</taxon>
        <taxon>Gammaproteobacteria</taxon>
        <taxon>Enterobacterales</taxon>
        <taxon>Erwiniaceae</taxon>
        <taxon>Buchnera</taxon>
    </lineage>
</organism>
<dbReference type="CDD" id="cd01992">
    <property type="entry name" value="TilS_N"/>
    <property type="match status" value="1"/>
</dbReference>
<dbReference type="InterPro" id="IPR012796">
    <property type="entry name" value="Lysidine-tRNA-synth_C"/>
</dbReference>
<dbReference type="InterPro" id="IPR011063">
    <property type="entry name" value="TilS/TtcA_N"/>
</dbReference>
<gene>
    <name evidence="8 10" type="primary">tilS</name>
    <name evidence="10" type="ORF">BUCINSTRO3249_0079</name>
</gene>
<dbReference type="GO" id="GO:0005737">
    <property type="term" value="C:cytoplasm"/>
    <property type="evidence" value="ECO:0007669"/>
    <property type="project" value="UniProtKB-SubCell"/>
</dbReference>
<accession>A0A3B1DVN4</accession>
<dbReference type="GO" id="GO:0006400">
    <property type="term" value="P:tRNA modification"/>
    <property type="evidence" value="ECO:0007669"/>
    <property type="project" value="UniProtKB-UniRule"/>
</dbReference>
<comment type="function">
    <text evidence="8">Ligates lysine onto the cytidine present at position 34 of the AUA codon-specific tRNA(Ile) that contains the anticodon CAU, in an ATP-dependent manner. Cytidine is converted to lysidine, thus changing the amino acid specificity of the tRNA from methionine to isoleucine.</text>
</comment>
<dbReference type="OrthoDB" id="9807403at2"/>
<sequence length="443" mass="53015">MLIKKLFSKYPNQKKFLIALSGGVDSTVLLHQLIIWNNKYNNIKIRAIHINHNLHPHALSAQKHCENICKKNKIHITLKQIQISQKNKYGIEGSARKKRLKIFKKNLLPKEVLLMAHNLNDQCENLFLSLKRKRGSDGLSGMKFVSIYKKIIIIRPLLHIKKEKIISWATSNKIIWIDDPSNKYLQYDRNFLRNIILSKIHERWPYFLKNCIHSMKILASNQKSLNFFVQNFIKKNSFLNKDLSLLNFHSLPIEAIYSILKEWLEKRSSKSIKKNIIKRLHQEIIINKNYHNKKIIFNKKEIRRFQNTIYYIHPYKNIKKTILYWKNILIPLRLPNNLGELTYKQENILNNKKNIYLPAPKKINSISIRFHISRKYICHKTKKRINIKKIWQKYNIPPWMRNNIPLLFYDEIFIAGIGVFSMYKPPFKNKKYIKIIWTTNIIK</sequence>
<dbReference type="GO" id="GO:0032267">
    <property type="term" value="F:tRNA(Ile)-lysidine synthase activity"/>
    <property type="evidence" value="ECO:0007669"/>
    <property type="project" value="UniProtKB-EC"/>
</dbReference>
<keyword evidence="3 8" id="KW-0436">Ligase</keyword>
<dbReference type="NCBIfam" id="TIGR02432">
    <property type="entry name" value="lysidine_TilS_N"/>
    <property type="match status" value="1"/>
</dbReference>
<dbReference type="AlphaFoldDB" id="A0A3B1DVN4"/>
<keyword evidence="5 8" id="KW-0547">Nucleotide-binding</keyword>
<feature type="binding site" evidence="8">
    <location>
        <begin position="21"/>
        <end position="26"/>
    </location>
    <ligand>
        <name>ATP</name>
        <dbReference type="ChEBI" id="CHEBI:30616"/>
    </ligand>
</feature>
<evidence type="ECO:0000313" key="10">
    <source>
        <dbReference type="EMBL" id="VAX76323.1"/>
    </source>
</evidence>
<dbReference type="InterPro" id="IPR012094">
    <property type="entry name" value="tRNA_Ile_lys_synt"/>
</dbReference>
<dbReference type="HAMAP" id="MF_01161">
    <property type="entry name" value="tRNA_Ile_lys_synt"/>
    <property type="match status" value="1"/>
</dbReference>
<dbReference type="Pfam" id="PF01171">
    <property type="entry name" value="ATP_bind_3"/>
    <property type="match status" value="1"/>
</dbReference>
<dbReference type="InterPro" id="IPR012795">
    <property type="entry name" value="tRNA_Ile_lys_synt_N"/>
</dbReference>
<dbReference type="STRING" id="1921549.GCA_900128825_00078"/>
<dbReference type="GO" id="GO:0005524">
    <property type="term" value="F:ATP binding"/>
    <property type="evidence" value="ECO:0007669"/>
    <property type="project" value="UniProtKB-UniRule"/>
</dbReference>
<evidence type="ECO:0000256" key="7">
    <source>
        <dbReference type="ARBA" id="ARBA00048539"/>
    </source>
</evidence>
<evidence type="ECO:0000256" key="2">
    <source>
        <dbReference type="ARBA" id="ARBA00022490"/>
    </source>
</evidence>
<evidence type="ECO:0000256" key="5">
    <source>
        <dbReference type="ARBA" id="ARBA00022741"/>
    </source>
</evidence>
<keyword evidence="2 8" id="KW-0963">Cytoplasm</keyword>
<comment type="similarity">
    <text evidence="8">Belongs to the tRNA(Ile)-lysidine synthase family.</text>
</comment>
<comment type="domain">
    <text evidence="8">The N-terminal region contains the highly conserved SGGXDS motif, predicted to be a P-loop motif involved in ATP binding.</text>
</comment>
<dbReference type="SUPFAM" id="SSF52402">
    <property type="entry name" value="Adenine nucleotide alpha hydrolases-like"/>
    <property type="match status" value="1"/>
</dbReference>
<dbReference type="RefSeq" id="WP_158348962.1">
    <property type="nucleotide sequence ID" value="NZ_LR025085.1"/>
</dbReference>
<evidence type="ECO:0000259" key="9">
    <source>
        <dbReference type="SMART" id="SM00977"/>
    </source>
</evidence>
<dbReference type="Gene3D" id="3.40.50.620">
    <property type="entry name" value="HUPs"/>
    <property type="match status" value="1"/>
</dbReference>
<evidence type="ECO:0000256" key="1">
    <source>
        <dbReference type="ARBA" id="ARBA00004496"/>
    </source>
</evidence>
<dbReference type="NCBIfam" id="TIGR02433">
    <property type="entry name" value="lysidine_TilS_C"/>
    <property type="match status" value="1"/>
</dbReference>
<protein>
    <recommendedName>
        <fullName evidence="8">tRNA(Ile)-lysidine synthase</fullName>
        <ecNumber evidence="8">6.3.4.19</ecNumber>
    </recommendedName>
    <alternativeName>
        <fullName evidence="8">tRNA(Ile)-2-lysyl-cytidine synthase</fullName>
    </alternativeName>
    <alternativeName>
        <fullName evidence="8">tRNA(Ile)-lysidine synthetase</fullName>
    </alternativeName>
</protein>
<reference evidence="11" key="1">
    <citation type="submission" date="2018-09" db="EMBL/GenBank/DDBJ databases">
        <authorList>
            <person name="Manzano-Marin A."/>
            <person name="Manzano-Marin A."/>
        </authorList>
    </citation>
    <scope>NUCLEOTIDE SEQUENCE [LARGE SCALE GENOMIC DNA]</scope>
    <source>
        <strain evidence="11">BuCistrobi</strain>
    </source>
</reference>
<dbReference type="SUPFAM" id="SSF82829">
    <property type="entry name" value="MesJ substrate recognition domain-like"/>
    <property type="match status" value="1"/>
</dbReference>
<evidence type="ECO:0000256" key="3">
    <source>
        <dbReference type="ARBA" id="ARBA00022598"/>
    </source>
</evidence>
<proteinExistence type="inferred from homology"/>
<comment type="catalytic activity">
    <reaction evidence="7 8">
        <text>cytidine(34) in tRNA(Ile2) + L-lysine + ATP = lysidine(34) in tRNA(Ile2) + AMP + diphosphate + H(+)</text>
        <dbReference type="Rhea" id="RHEA:43744"/>
        <dbReference type="Rhea" id="RHEA-COMP:10625"/>
        <dbReference type="Rhea" id="RHEA-COMP:10670"/>
        <dbReference type="ChEBI" id="CHEBI:15378"/>
        <dbReference type="ChEBI" id="CHEBI:30616"/>
        <dbReference type="ChEBI" id="CHEBI:32551"/>
        <dbReference type="ChEBI" id="CHEBI:33019"/>
        <dbReference type="ChEBI" id="CHEBI:82748"/>
        <dbReference type="ChEBI" id="CHEBI:83665"/>
        <dbReference type="ChEBI" id="CHEBI:456215"/>
        <dbReference type="EC" id="6.3.4.19"/>
    </reaction>
</comment>